<accession>U6KH41</accession>
<reference evidence="2" key="2">
    <citation type="submission" date="2013-10" db="EMBL/GenBank/DDBJ databases">
        <authorList>
            <person name="Aslett M."/>
        </authorList>
    </citation>
    <scope>NUCLEOTIDE SEQUENCE [LARGE SCALE GENOMIC DNA]</scope>
    <source>
        <strain evidence="2">Houghton</strain>
    </source>
</reference>
<feature type="compositionally biased region" description="Basic and acidic residues" evidence="1">
    <location>
        <begin position="1"/>
        <end position="13"/>
    </location>
</feature>
<dbReference type="CDD" id="cd00303">
    <property type="entry name" value="retropepsin_like"/>
    <property type="match status" value="1"/>
</dbReference>
<dbReference type="Pfam" id="PF13650">
    <property type="entry name" value="Asp_protease_2"/>
    <property type="match status" value="1"/>
</dbReference>
<organism evidence="2 3">
    <name type="scientific">Eimeria mitis</name>
    <dbReference type="NCBI Taxonomy" id="44415"/>
    <lineage>
        <taxon>Eukaryota</taxon>
        <taxon>Sar</taxon>
        <taxon>Alveolata</taxon>
        <taxon>Apicomplexa</taxon>
        <taxon>Conoidasida</taxon>
        <taxon>Coccidia</taxon>
        <taxon>Eucoccidiorida</taxon>
        <taxon>Eimeriorina</taxon>
        <taxon>Eimeriidae</taxon>
        <taxon>Eimeria</taxon>
    </lineage>
</organism>
<dbReference type="EMBL" id="HG735558">
    <property type="protein sequence ID" value="CDJ36106.1"/>
    <property type="molecule type" value="Genomic_DNA"/>
</dbReference>
<protein>
    <recommendedName>
        <fullName evidence="4">Peptidase A2 domain-containing protein</fullName>
    </recommendedName>
</protein>
<feature type="region of interest" description="Disordered" evidence="1">
    <location>
        <begin position="1"/>
        <end position="43"/>
    </location>
</feature>
<reference evidence="2" key="1">
    <citation type="submission" date="2013-10" db="EMBL/GenBank/DDBJ databases">
        <title>Genomic analysis of the causative agents of coccidiosis in chickens.</title>
        <authorList>
            <person name="Reid A.J."/>
            <person name="Blake D."/>
            <person name="Billington K."/>
            <person name="Browne H."/>
            <person name="Dunn M."/>
            <person name="Hung S."/>
            <person name="Kawahara F."/>
            <person name="Miranda-Saavedra D."/>
            <person name="Mourier T."/>
            <person name="Nagra H."/>
            <person name="Otto T.D."/>
            <person name="Rawlings N."/>
            <person name="Sanchez A."/>
            <person name="Sanders M."/>
            <person name="Subramaniam C."/>
            <person name="Tay Y."/>
            <person name="Dear P."/>
            <person name="Doerig C."/>
            <person name="Gruber A."/>
            <person name="Parkinson J."/>
            <person name="Shirley M."/>
            <person name="Wan K.L."/>
            <person name="Berriman M."/>
            <person name="Tomley F."/>
            <person name="Pain A."/>
        </authorList>
    </citation>
    <scope>NUCLEOTIDE SEQUENCE [LARGE SCALE GENOMIC DNA]</scope>
    <source>
        <strain evidence="2">Houghton</strain>
    </source>
</reference>
<dbReference type="OrthoDB" id="2431547at2759"/>
<dbReference type="PROSITE" id="PS00141">
    <property type="entry name" value="ASP_PROTEASE"/>
    <property type="match status" value="1"/>
</dbReference>
<evidence type="ECO:0008006" key="4">
    <source>
        <dbReference type="Google" id="ProtNLM"/>
    </source>
</evidence>
<dbReference type="Gene3D" id="2.40.70.10">
    <property type="entry name" value="Acid Proteases"/>
    <property type="match status" value="1"/>
</dbReference>
<gene>
    <name evidence="2" type="ORF">EMH_0063260</name>
</gene>
<evidence type="ECO:0000313" key="2">
    <source>
        <dbReference type="EMBL" id="CDJ36106.1"/>
    </source>
</evidence>
<evidence type="ECO:0000256" key="1">
    <source>
        <dbReference type="SAM" id="MobiDB-lite"/>
    </source>
</evidence>
<dbReference type="InterPro" id="IPR021109">
    <property type="entry name" value="Peptidase_aspartic_dom_sf"/>
</dbReference>
<dbReference type="GO" id="GO:0004190">
    <property type="term" value="F:aspartic-type endopeptidase activity"/>
    <property type="evidence" value="ECO:0007669"/>
    <property type="project" value="InterPro"/>
</dbReference>
<dbReference type="Proteomes" id="UP000030744">
    <property type="component" value="Unassembled WGS sequence"/>
</dbReference>
<dbReference type="GeneID" id="60404167"/>
<feature type="region of interest" description="Disordered" evidence="1">
    <location>
        <begin position="198"/>
        <end position="217"/>
    </location>
</feature>
<dbReference type="VEuPathDB" id="ToxoDB:EMH_0063260"/>
<proteinExistence type="predicted"/>
<keyword evidence="3" id="KW-1185">Reference proteome</keyword>
<dbReference type="SUPFAM" id="SSF50630">
    <property type="entry name" value="Acid proteases"/>
    <property type="match status" value="1"/>
</dbReference>
<dbReference type="RefSeq" id="XP_037878395.1">
    <property type="nucleotide sequence ID" value="XM_038022541.1"/>
</dbReference>
<dbReference type="GO" id="GO:0006508">
    <property type="term" value="P:proteolysis"/>
    <property type="evidence" value="ECO:0007669"/>
    <property type="project" value="InterPro"/>
</dbReference>
<name>U6KH41_9EIME</name>
<feature type="compositionally biased region" description="Basic and acidic residues" evidence="1">
    <location>
        <begin position="20"/>
        <end position="31"/>
    </location>
</feature>
<dbReference type="InterPro" id="IPR001969">
    <property type="entry name" value="Aspartic_peptidase_AS"/>
</dbReference>
<dbReference type="AlphaFoldDB" id="U6KH41"/>
<sequence>MGGHENAKGERPTRGSASKDGGEQKREERGTPADGEGDEGTTMIPGRLWWQEGNVAEHAPEYQGPLCSVGRTAVSQLEIVGHRCEGLLDTGAPRSFIRPTIVERLGLKARILPEAYSFTIANGEVTLIDREVPRLSMLCGGECFTGDFLVGPIPYSVILGIDWLVNHKVAWYFQSQAQAQDICKWAVVRSASIADTGHTGRLGTNQNGGGPRLRRTD</sequence>
<evidence type="ECO:0000313" key="3">
    <source>
        <dbReference type="Proteomes" id="UP000030744"/>
    </source>
</evidence>